<gene>
    <name evidence="1" type="ORF">CCMSSC00406_0008870</name>
</gene>
<keyword evidence="2" id="KW-1185">Reference proteome</keyword>
<sequence>MDNYTIGGAAIILTALIVAHMSSTKRAPAPLPPGPKGLPLVGNVADLPQSQPWLGFAEFEEKYGTSISFRNANYVVFTKATPGGITHLSVLGKHIMILNDPKYAVDMLDKKSKIYSDRPQLIMAGDLVGWGAGPALIPFGKRWSEYRKLFAGFMGTRAKVDAFDDTLNEETHKFLKSVVGKPEKWVEHAFKFAGSIVLTLTYGYKASSQDDGLVKLVNEAMDQFSETTVTGAFMVDVFPSLQYVPSWFPGAGWKRKASKYHNTLEQMLDQPYQWVKKQMSQGTAQKSFLTSQLDHRNPDSEEEKLIKWAAAGIYSGGADTTVGGIECFFLAMTYHTSHQIRAQEELDTVLGHGVLPTLADRARLPYVDALFIETMRCYTFAPLGLPHVASEDDIHDGYFIPKGTMLLSNVWRFFHNPSTYPDPDVFKPERFLETLDHPAKDKDPRDYVYGFGRRSCPGSHLADASMWLLCANVLAALDIRPPVGVDGKPRLPSGKFLDGSISHPEPFECEIKPRSAATITAIQHS</sequence>
<evidence type="ECO:0000313" key="2">
    <source>
        <dbReference type="Proteomes" id="UP000824881"/>
    </source>
</evidence>
<organism evidence="1 2">
    <name type="scientific">Pleurotus cornucopiae</name>
    <name type="common">Cornucopia mushroom</name>
    <dbReference type="NCBI Taxonomy" id="5321"/>
    <lineage>
        <taxon>Eukaryota</taxon>
        <taxon>Fungi</taxon>
        <taxon>Dikarya</taxon>
        <taxon>Basidiomycota</taxon>
        <taxon>Agaricomycotina</taxon>
        <taxon>Agaricomycetes</taxon>
        <taxon>Agaricomycetidae</taxon>
        <taxon>Agaricales</taxon>
        <taxon>Pleurotineae</taxon>
        <taxon>Pleurotaceae</taxon>
        <taxon>Pleurotus</taxon>
    </lineage>
</organism>
<protein>
    <submittedName>
        <fullName evidence="1">Uncharacterized protein</fullName>
    </submittedName>
</protein>
<reference evidence="1 2" key="1">
    <citation type="journal article" date="2021" name="Appl. Environ. Microbiol.">
        <title>Genetic linkage and physical mapping for an oyster mushroom Pleurotus cornucopiae and QTL analysis for the trait cap color.</title>
        <authorList>
            <person name="Zhang Y."/>
            <person name="Gao W."/>
            <person name="Sonnenberg A."/>
            <person name="Chen Q."/>
            <person name="Zhang J."/>
            <person name="Huang C."/>
        </authorList>
    </citation>
    <scope>NUCLEOTIDE SEQUENCE [LARGE SCALE GENOMIC DNA]</scope>
    <source>
        <strain evidence="1">CCMSSC00406</strain>
    </source>
</reference>
<comment type="caution">
    <text evidence="1">The sequence shown here is derived from an EMBL/GenBank/DDBJ whole genome shotgun (WGS) entry which is preliminary data.</text>
</comment>
<proteinExistence type="predicted"/>
<dbReference type="Proteomes" id="UP000824881">
    <property type="component" value="Unassembled WGS sequence"/>
</dbReference>
<accession>A0ACB7IJW9</accession>
<evidence type="ECO:0000313" key="1">
    <source>
        <dbReference type="EMBL" id="KAG9218517.1"/>
    </source>
</evidence>
<dbReference type="EMBL" id="WQMT02000009">
    <property type="protein sequence ID" value="KAG9218517.1"/>
    <property type="molecule type" value="Genomic_DNA"/>
</dbReference>
<name>A0ACB7IJW9_PLECO</name>